<proteinExistence type="predicted"/>
<dbReference type="GO" id="GO:0046872">
    <property type="term" value="F:metal ion binding"/>
    <property type="evidence" value="ECO:0007669"/>
    <property type="project" value="UniProtKB-KW"/>
</dbReference>
<evidence type="ECO:0000313" key="5">
    <source>
        <dbReference type="EMBL" id="SUZ60919.1"/>
    </source>
</evidence>
<sequence>MKRTIIVMMISCLLFGQVDYSTQIQAVFNNSCTNCHVYGHNSGLDLESYDGVMAGGSSGAVIEPGDHANSYLWQRVHNGEMPPGNNPDLSADEIDLIAQWINEGASETPANTFTAIHDIQYTTDESGDSPLNGQEVTISGIVTAEFWGSDQNRYLYVQDAPGAWNGVVCFMNEGWNSFDIVDDEGNEVGSMAEGDSVTITGMVEEYYNLTEINDVTEAVNHGSANNPIVPDVVTPGQIMTGGTDAEAYEGCLVQINNVSVDDPDLGYGEWSATDGTNSVRIDDKWAYYYWPDDSQELAKVVGVMDYAYDHNKIQPRLARDVVEGTGQPVRIQRIQQVLYSDLIKAGEDEVSDVSYMAGDTVELEGIVTMPTGLSYAGAGVKFIFEDENGGPWSGILSYDPDSSAFGTLLEGFKVIATGYISEYSTGAANMTELFITQPVQIISPGNELPPVDTVLTGDLRWPTEAEQWGTVMIRVEEGIVTDNDLQYEVFAVDDGSGEVLVDDDSDSIQVYFESVGPPPVGSLVQSIEGWLYHHYGTNADSSTYKLCPLYVDDIVFGAGPPAISSVSRDPCAPQNSDTDVTISCVITDNSDIASAVVHYSIDGGEYLTVDMNNAGDSTWTGMIPISAGNEVYYYIVATDDGVDQSEPKSNSFPYDTDHGQLGFIVTDDLTIGIVQETPWASGLSLYHGCELTLTGIVTGDTAQYNSVYGAYAFQDGAGQWNGLLFDGADLQVLSRGDEVAVTGTIDEFDAAWHFQNDGNTRLINVSNIDVLSTGNAEPDPALVSCRDVTQTGEEVESYEGVLVTLNNVTISAVNQHDWSITDATGSETLIDNDMATMAADNYMSTLEEGQVLESISGIFNFSFGTYKVQIRGLPDLGQTVGIVDDIKINPYSYQLYENFPNPFNPETQIRFEIGARENVQILIYDILGRQIRYLVNEQYSPGFHVVNWDGTNETGQPVSSGMYIYLLKAGDYMADKKMLFVK</sequence>
<dbReference type="AlphaFoldDB" id="A0A381P3M7"/>
<accession>A0A381P3M7</accession>
<dbReference type="PANTHER" id="PTHR42834">
    <property type="entry name" value="ENDONUCLEASE/EXONUCLEASE/PHOSPHATASE FAMILY PROTEIN (AFU_ORTHOLOGUE AFUA_3G09210)"/>
    <property type="match status" value="1"/>
</dbReference>
<gene>
    <name evidence="5" type="ORF">METZ01_LOCUS13773</name>
</gene>
<dbReference type="PANTHER" id="PTHR42834:SF1">
    <property type="entry name" value="ENDONUCLEASE_EXONUCLEASE_PHOSPHATASE FAMILY PROTEIN (AFU_ORTHOLOGUE AFUA_3G09210)"/>
    <property type="match status" value="1"/>
</dbReference>
<organism evidence="5">
    <name type="scientific">marine metagenome</name>
    <dbReference type="NCBI Taxonomy" id="408172"/>
    <lineage>
        <taxon>unclassified sequences</taxon>
        <taxon>metagenomes</taxon>
        <taxon>ecological metagenomes</taxon>
    </lineage>
</organism>
<dbReference type="NCBIfam" id="TIGR04183">
    <property type="entry name" value="Por_Secre_tail"/>
    <property type="match status" value="1"/>
</dbReference>
<dbReference type="InterPro" id="IPR009056">
    <property type="entry name" value="Cyt_c-like_dom"/>
</dbReference>
<dbReference type="SUPFAM" id="SSF46626">
    <property type="entry name" value="Cytochrome c"/>
    <property type="match status" value="1"/>
</dbReference>
<keyword evidence="3" id="KW-0408">Iron</keyword>
<dbReference type="Gene3D" id="2.60.40.4070">
    <property type="match status" value="1"/>
</dbReference>
<evidence type="ECO:0000256" key="1">
    <source>
        <dbReference type="ARBA" id="ARBA00022617"/>
    </source>
</evidence>
<dbReference type="GO" id="GO:0009055">
    <property type="term" value="F:electron transfer activity"/>
    <property type="evidence" value="ECO:0007669"/>
    <property type="project" value="InterPro"/>
</dbReference>
<reference evidence="5" key="1">
    <citation type="submission" date="2018-05" db="EMBL/GenBank/DDBJ databases">
        <authorList>
            <person name="Lanie J.A."/>
            <person name="Ng W.-L."/>
            <person name="Kazmierczak K.M."/>
            <person name="Andrzejewski T.M."/>
            <person name="Davidsen T.M."/>
            <person name="Wayne K.J."/>
            <person name="Tettelin H."/>
            <person name="Glass J.I."/>
            <person name="Rusch D."/>
            <person name="Podicherti R."/>
            <person name="Tsui H.-C.T."/>
            <person name="Winkler M.E."/>
        </authorList>
    </citation>
    <scope>NUCLEOTIDE SEQUENCE</scope>
</reference>
<name>A0A381P3M7_9ZZZZ</name>
<keyword evidence="2" id="KW-0479">Metal-binding</keyword>
<keyword evidence="1" id="KW-0349">Heme</keyword>
<evidence type="ECO:0000256" key="2">
    <source>
        <dbReference type="ARBA" id="ARBA00022723"/>
    </source>
</evidence>
<feature type="domain" description="Cytochrome c" evidence="4">
    <location>
        <begin position="19"/>
        <end position="105"/>
    </location>
</feature>
<dbReference type="PROSITE" id="PS51007">
    <property type="entry name" value="CYTC"/>
    <property type="match status" value="1"/>
</dbReference>
<protein>
    <recommendedName>
        <fullName evidence="4">Cytochrome c domain-containing protein</fullName>
    </recommendedName>
</protein>
<evidence type="ECO:0000256" key="3">
    <source>
        <dbReference type="ARBA" id="ARBA00023004"/>
    </source>
</evidence>
<dbReference type="Pfam" id="PF07635">
    <property type="entry name" value="PSCyt1"/>
    <property type="match status" value="1"/>
</dbReference>
<dbReference type="InterPro" id="IPR036909">
    <property type="entry name" value="Cyt_c-like_dom_sf"/>
</dbReference>
<dbReference type="InterPro" id="IPR026444">
    <property type="entry name" value="Secre_tail"/>
</dbReference>
<dbReference type="InterPro" id="IPR011429">
    <property type="entry name" value="Cyt_c_Planctomycete-type"/>
</dbReference>
<evidence type="ECO:0000259" key="4">
    <source>
        <dbReference type="PROSITE" id="PS51007"/>
    </source>
</evidence>
<dbReference type="EMBL" id="UINC01000774">
    <property type="protein sequence ID" value="SUZ60919.1"/>
    <property type="molecule type" value="Genomic_DNA"/>
</dbReference>
<dbReference type="GO" id="GO:0020037">
    <property type="term" value="F:heme binding"/>
    <property type="evidence" value="ECO:0007669"/>
    <property type="project" value="InterPro"/>
</dbReference>